<keyword evidence="3" id="KW-1133">Transmembrane helix</keyword>
<feature type="compositionally biased region" description="Low complexity" evidence="5">
    <location>
        <begin position="1"/>
        <end position="14"/>
    </location>
</feature>
<feature type="domain" description="SUN" evidence="6">
    <location>
        <begin position="11"/>
        <end position="171"/>
    </location>
</feature>
<reference evidence="7 8" key="1">
    <citation type="journal article" date="2010" name="Nature">
        <title>The Ectocarpus genome and the independent evolution of multicellularity in brown algae.</title>
        <authorList>
            <person name="Cock J.M."/>
            <person name="Sterck L."/>
            <person name="Rouze P."/>
            <person name="Scornet D."/>
            <person name="Allen A.E."/>
            <person name="Amoutzias G."/>
            <person name="Anthouard V."/>
            <person name="Artiguenave F."/>
            <person name="Aury J.M."/>
            <person name="Badger J.H."/>
            <person name="Beszteri B."/>
            <person name="Billiau K."/>
            <person name="Bonnet E."/>
            <person name="Bothwell J.H."/>
            <person name="Bowler C."/>
            <person name="Boyen C."/>
            <person name="Brownlee C."/>
            <person name="Carrano C.J."/>
            <person name="Charrier B."/>
            <person name="Cho G.Y."/>
            <person name="Coelho S.M."/>
            <person name="Collen J."/>
            <person name="Corre E."/>
            <person name="Da Silva C."/>
            <person name="Delage L."/>
            <person name="Delaroque N."/>
            <person name="Dittami S.M."/>
            <person name="Doulbeau S."/>
            <person name="Elias M."/>
            <person name="Farnham G."/>
            <person name="Gachon C.M."/>
            <person name="Gschloessl B."/>
            <person name="Heesch S."/>
            <person name="Jabbari K."/>
            <person name="Jubin C."/>
            <person name="Kawai H."/>
            <person name="Kimura K."/>
            <person name="Kloareg B."/>
            <person name="Kupper F.C."/>
            <person name="Lang D."/>
            <person name="Le Bail A."/>
            <person name="Leblanc C."/>
            <person name="Lerouge P."/>
            <person name="Lohr M."/>
            <person name="Lopez P.J."/>
            <person name="Martens C."/>
            <person name="Maumus F."/>
            <person name="Michel G."/>
            <person name="Miranda-Saavedra D."/>
            <person name="Morales J."/>
            <person name="Moreau H."/>
            <person name="Motomura T."/>
            <person name="Nagasato C."/>
            <person name="Napoli C.A."/>
            <person name="Nelson D.R."/>
            <person name="Nyvall-Collen P."/>
            <person name="Peters A.F."/>
            <person name="Pommier C."/>
            <person name="Potin P."/>
            <person name="Poulain J."/>
            <person name="Quesneville H."/>
            <person name="Read B."/>
            <person name="Rensing S.A."/>
            <person name="Ritter A."/>
            <person name="Rousvoal S."/>
            <person name="Samanta M."/>
            <person name="Samson G."/>
            <person name="Schroeder D.C."/>
            <person name="Segurens B."/>
            <person name="Strittmatter M."/>
            <person name="Tonon T."/>
            <person name="Tregear J.W."/>
            <person name="Valentin K."/>
            <person name="von Dassow P."/>
            <person name="Yamagishi T."/>
            <person name="Van de Peer Y."/>
            <person name="Wincker P."/>
        </authorList>
    </citation>
    <scope>NUCLEOTIDE SEQUENCE [LARGE SCALE GENOMIC DNA]</scope>
    <source>
        <strain evidence="8">Ec32 / CCAP1310/4</strain>
    </source>
</reference>
<dbReference type="GO" id="GO:0012505">
    <property type="term" value="C:endomembrane system"/>
    <property type="evidence" value="ECO:0007669"/>
    <property type="project" value="UniProtKB-SubCell"/>
</dbReference>
<sequence>MAAAAASAAATARAMVPDVEDDGAKQPKRVNLQNYASRDSGAVLLEASPASKGMQNLLLDSKDKYAISPCEDKQWAVLGLSEDILVRSLVIGSHEKYSSLLKEFQVLASQTYPVNEWLDLGTFTAKFVQGEQTFEIPQPAFARYLKFKFLSHYGDEFYCTVSQVKVHGSTMLESFQHEWQQSSAEVREVQDFMMKKDPKPSAVGTVGAGAGVGGGAADTTVEALASEGGGGAHGPTGVSNVEPATPGSAPKSPGVQTAPFCDCV</sequence>
<proteinExistence type="predicted"/>
<accession>D8LTA6</accession>
<evidence type="ECO:0000256" key="1">
    <source>
        <dbReference type="ARBA" id="ARBA00004308"/>
    </source>
</evidence>
<feature type="region of interest" description="Disordered" evidence="5">
    <location>
        <begin position="225"/>
        <end position="264"/>
    </location>
</feature>
<dbReference type="InterPro" id="IPR045120">
    <property type="entry name" value="Suco/Slp1-like"/>
</dbReference>
<dbReference type="InterPro" id="IPR012919">
    <property type="entry name" value="SUN_dom"/>
</dbReference>
<evidence type="ECO:0000256" key="4">
    <source>
        <dbReference type="ARBA" id="ARBA00023136"/>
    </source>
</evidence>
<evidence type="ECO:0000256" key="5">
    <source>
        <dbReference type="SAM" id="MobiDB-lite"/>
    </source>
</evidence>
<dbReference type="Gene3D" id="2.60.120.260">
    <property type="entry name" value="Galactose-binding domain-like"/>
    <property type="match status" value="1"/>
</dbReference>
<feature type="non-terminal residue" evidence="7">
    <location>
        <position position="264"/>
    </location>
</feature>
<comment type="subcellular location">
    <subcellularLocation>
        <location evidence="1">Endomembrane system</location>
    </subcellularLocation>
</comment>
<evidence type="ECO:0000256" key="2">
    <source>
        <dbReference type="ARBA" id="ARBA00022692"/>
    </source>
</evidence>
<dbReference type="PANTHER" id="PTHR12953">
    <property type="entry name" value="MEMBRANE PROTEIN CH1 RELATED"/>
    <property type="match status" value="1"/>
</dbReference>
<gene>
    <name evidence="7" type="ORF">Esi_0081_0075</name>
</gene>
<dbReference type="PROSITE" id="PS51469">
    <property type="entry name" value="SUN"/>
    <property type="match status" value="1"/>
</dbReference>
<evidence type="ECO:0000259" key="6">
    <source>
        <dbReference type="PROSITE" id="PS51469"/>
    </source>
</evidence>
<dbReference type="InParanoid" id="D8LTA6"/>
<evidence type="ECO:0000313" key="8">
    <source>
        <dbReference type="Proteomes" id="UP000002630"/>
    </source>
</evidence>
<name>D8LTA6_ECTSI</name>
<evidence type="ECO:0000313" key="7">
    <source>
        <dbReference type="EMBL" id="CBN77977.2"/>
    </source>
</evidence>
<feature type="region of interest" description="Disordered" evidence="5">
    <location>
        <begin position="1"/>
        <end position="31"/>
    </location>
</feature>
<dbReference type="OrthoDB" id="266334at2759"/>
<dbReference type="SUPFAM" id="SSF49785">
    <property type="entry name" value="Galactose-binding domain-like"/>
    <property type="match status" value="1"/>
</dbReference>
<keyword evidence="8" id="KW-1185">Reference proteome</keyword>
<protein>
    <recommendedName>
        <fullName evidence="6">SUN domain-containing protein</fullName>
    </recommendedName>
</protein>
<evidence type="ECO:0000256" key="3">
    <source>
        <dbReference type="ARBA" id="ARBA00022989"/>
    </source>
</evidence>
<dbReference type="eggNOG" id="KOG1396">
    <property type="taxonomic scope" value="Eukaryota"/>
</dbReference>
<dbReference type="EMBL" id="FN649047">
    <property type="protein sequence ID" value="CBN77977.2"/>
    <property type="molecule type" value="Genomic_DNA"/>
</dbReference>
<keyword evidence="2" id="KW-0812">Transmembrane</keyword>
<dbReference type="InterPro" id="IPR008979">
    <property type="entry name" value="Galactose-bd-like_sf"/>
</dbReference>
<dbReference type="Proteomes" id="UP000002630">
    <property type="component" value="Linkage Group LG26"/>
</dbReference>
<dbReference type="GO" id="GO:0034975">
    <property type="term" value="P:protein folding in endoplasmic reticulum"/>
    <property type="evidence" value="ECO:0007669"/>
    <property type="project" value="TreeGrafter"/>
</dbReference>
<dbReference type="EMBL" id="FN649751">
    <property type="protein sequence ID" value="CBN77977.2"/>
    <property type="molecule type" value="Genomic_DNA"/>
</dbReference>
<keyword evidence="4" id="KW-0472">Membrane</keyword>
<organism evidence="7 8">
    <name type="scientific">Ectocarpus siliculosus</name>
    <name type="common">Brown alga</name>
    <name type="synonym">Conferva siliculosa</name>
    <dbReference type="NCBI Taxonomy" id="2880"/>
    <lineage>
        <taxon>Eukaryota</taxon>
        <taxon>Sar</taxon>
        <taxon>Stramenopiles</taxon>
        <taxon>Ochrophyta</taxon>
        <taxon>PX clade</taxon>
        <taxon>Phaeophyceae</taxon>
        <taxon>Ectocarpales</taxon>
        <taxon>Ectocarpaceae</taxon>
        <taxon>Ectocarpus</taxon>
    </lineage>
</organism>
<dbReference type="STRING" id="2880.D8LTA6"/>
<dbReference type="GO" id="GO:0005737">
    <property type="term" value="C:cytoplasm"/>
    <property type="evidence" value="ECO:0007669"/>
    <property type="project" value="TreeGrafter"/>
</dbReference>
<dbReference type="Pfam" id="PF07738">
    <property type="entry name" value="Sad1_UNC"/>
    <property type="match status" value="1"/>
</dbReference>
<dbReference type="GO" id="GO:0016020">
    <property type="term" value="C:membrane"/>
    <property type="evidence" value="ECO:0007669"/>
    <property type="project" value="InterPro"/>
</dbReference>
<dbReference type="AlphaFoldDB" id="D8LTA6"/>
<dbReference type="PANTHER" id="PTHR12953:SF0">
    <property type="entry name" value="SUN DOMAIN-CONTAINING OSSIFICATION FACTOR"/>
    <property type="match status" value="1"/>
</dbReference>